<gene>
    <name evidence="1" type="ORF">B1B05_10115</name>
    <name evidence="2" type="ORF">SAMN05443094_104184</name>
</gene>
<reference evidence="2 3" key="1">
    <citation type="submission" date="2017-01" db="EMBL/GenBank/DDBJ databases">
        <authorList>
            <person name="Mah S.A."/>
            <person name="Swanson W.J."/>
            <person name="Moy G.W."/>
            <person name="Vacquier V.D."/>
        </authorList>
    </citation>
    <scope>NUCLEOTIDE SEQUENCE [LARGE SCALE GENOMIC DNA]</scope>
    <source>
        <strain evidence="2 3">NIO-1016</strain>
    </source>
</reference>
<dbReference type="EMBL" id="FTLX01000004">
    <property type="protein sequence ID" value="SIQ90111.1"/>
    <property type="molecule type" value="Genomic_DNA"/>
</dbReference>
<dbReference type="OrthoDB" id="57984at2"/>
<evidence type="ECO:0000313" key="3">
    <source>
        <dbReference type="Proteomes" id="UP000186385"/>
    </source>
</evidence>
<evidence type="ECO:0000313" key="2">
    <source>
        <dbReference type="EMBL" id="SIQ90111.1"/>
    </source>
</evidence>
<dbReference type="Proteomes" id="UP000186385">
    <property type="component" value="Unassembled WGS sequence"/>
</dbReference>
<dbReference type="Proteomes" id="UP000215545">
    <property type="component" value="Unassembled WGS sequence"/>
</dbReference>
<reference evidence="4" key="2">
    <citation type="submission" date="2017-03" db="EMBL/GenBank/DDBJ databases">
        <title>Bacillus sp. V-88(T) DSM27956, whole genome shotgun sequencing project.</title>
        <authorList>
            <person name="Dastager S.G."/>
            <person name="Neurgaonkar P.S."/>
            <person name="Dharne M.S."/>
        </authorList>
    </citation>
    <scope>NUCLEOTIDE SEQUENCE [LARGE SCALE GENOMIC DNA]</scope>
    <source>
        <strain evidence="4">DSM 25145</strain>
    </source>
</reference>
<dbReference type="Pfam" id="PF03864">
    <property type="entry name" value="Phage_cap_E"/>
    <property type="match status" value="1"/>
</dbReference>
<proteinExistence type="predicted"/>
<sequence length="341" mass="38312">MVIHLEEFQKETLTGYVESVPPQRQYLLQKFMPEQTVQDINFAYNVINGAYAKAASITGWNASAPLRDRKAIEKAYGELAKLQHSYRLDEKDLFSFEKPRTPEERQAVIDGVYTDTDDLIAGVDDTKEWLRAQTLYTGGVNYSDPRNDVSIEFQYEMPEANRLDVSVPWSDPASLPLTDLQAANEQFKKTNQRRTPIEMHMTSVTEAYLLQNEQIRTQVYGQSNGGRILTPADLQNVFRALKLPTYVINDDVIVMEAAEMVDGQKVIIDKEIQLLEDNKVVLLGDNLGNTMIGPSAEKGYATGKFANPIIHQNPPGEEVIVGESAFPAFKRPKAIVILEVA</sequence>
<reference evidence="1" key="3">
    <citation type="submission" date="2017-03" db="EMBL/GenBank/DDBJ databases">
        <authorList>
            <person name="Dastager S.G."/>
            <person name="Neurgaonkar P.S."/>
            <person name="Dharne M.S."/>
        </authorList>
    </citation>
    <scope>NUCLEOTIDE SEQUENCE</scope>
    <source>
        <strain evidence="1">DSM 25145</strain>
    </source>
</reference>
<dbReference type="EMBL" id="MWSK01000004">
    <property type="protein sequence ID" value="OXS77951.1"/>
    <property type="molecule type" value="Genomic_DNA"/>
</dbReference>
<protein>
    <submittedName>
        <fullName evidence="1">Minor capsid protein E</fullName>
    </submittedName>
    <submittedName>
        <fullName evidence="2">Phage major capsid protein E</fullName>
    </submittedName>
</protein>
<dbReference type="InterPro" id="IPR005564">
    <property type="entry name" value="Major_capsid_GpE"/>
</dbReference>
<name>A0A1N6WJ56_9BACI</name>
<keyword evidence="4" id="KW-1185">Reference proteome</keyword>
<dbReference type="STRING" id="1017273.SAMN05443094_104184"/>
<dbReference type="RefSeq" id="WP_045850519.1">
    <property type="nucleotide sequence ID" value="NZ_FTLX01000004.1"/>
</dbReference>
<dbReference type="AlphaFoldDB" id="A0A1N6WJ56"/>
<dbReference type="InterPro" id="IPR053738">
    <property type="entry name" value="Lambda_capsid_assembly"/>
</dbReference>
<accession>A0A1N6WJ56</accession>
<evidence type="ECO:0000313" key="4">
    <source>
        <dbReference type="Proteomes" id="UP000215545"/>
    </source>
</evidence>
<organism evidence="2 3">
    <name type="scientific">Domibacillus enclensis</name>
    <dbReference type="NCBI Taxonomy" id="1017273"/>
    <lineage>
        <taxon>Bacteria</taxon>
        <taxon>Bacillati</taxon>
        <taxon>Bacillota</taxon>
        <taxon>Bacilli</taxon>
        <taxon>Bacillales</taxon>
        <taxon>Bacillaceae</taxon>
        <taxon>Domibacillus</taxon>
    </lineage>
</organism>
<dbReference type="Gene3D" id="3.90.1690.10">
    <property type="entry name" value="phage-related protein like domain"/>
    <property type="match status" value="1"/>
</dbReference>
<evidence type="ECO:0000313" key="1">
    <source>
        <dbReference type="EMBL" id="OXS77951.1"/>
    </source>
</evidence>